<evidence type="ECO:0000313" key="18">
    <source>
        <dbReference type="Proteomes" id="UP000000589"/>
    </source>
</evidence>
<keyword evidence="4" id="KW-0479">Metal-binding</keyword>
<dbReference type="GO" id="GO:0005634">
    <property type="term" value="C:nucleus"/>
    <property type="evidence" value="ECO:0000318"/>
    <property type="project" value="GO_Central"/>
</dbReference>
<protein>
    <submittedName>
        <fullName evidence="15 16">Zinc finger protein 386 (Kruppel-like)</fullName>
    </submittedName>
</protein>
<evidence type="ECO:0000256" key="4">
    <source>
        <dbReference type="ARBA" id="ARBA00022723"/>
    </source>
</evidence>
<dbReference type="eggNOG" id="KOG1721">
    <property type="taxonomic scope" value="Eukaryota"/>
</dbReference>
<dbReference type="FunFam" id="3.30.160.60:FF:002259">
    <property type="entry name" value="zinc finger protein 271"/>
    <property type="match status" value="1"/>
</dbReference>
<dbReference type="OrthoDB" id="9581329at2759"/>
<dbReference type="PANTHER" id="PTHR24381:SF355">
    <property type="entry name" value="ZINC FINGER PROTEIN 273"/>
    <property type="match status" value="1"/>
</dbReference>
<comment type="subcellular location">
    <subcellularLocation>
        <location evidence="2">Nucleus</location>
    </subcellularLocation>
</comment>
<feature type="domain" description="C2H2-type" evidence="13">
    <location>
        <begin position="379"/>
        <end position="406"/>
    </location>
</feature>
<accession>Q1WWJ5</accession>
<feature type="domain" description="C2H2-type" evidence="13">
    <location>
        <begin position="491"/>
        <end position="518"/>
    </location>
</feature>
<evidence type="ECO:0000256" key="11">
    <source>
        <dbReference type="ARBA" id="ARBA00023242"/>
    </source>
</evidence>
<comment type="function">
    <text evidence="1">May be involved in transcriptional regulation.</text>
</comment>
<dbReference type="EMBL" id="BN000872">
    <property type="protein sequence ID" value="CAJ55825.1"/>
    <property type="molecule type" value="Genomic_DNA"/>
</dbReference>
<dbReference type="PaxDb" id="10090-ENSMUSP00000138305"/>
<dbReference type="GO" id="GO:0000981">
    <property type="term" value="F:DNA-binding transcription factor activity, RNA polymerase II-specific"/>
    <property type="evidence" value="ECO:0000318"/>
    <property type="project" value="GO_Central"/>
</dbReference>
<evidence type="ECO:0000313" key="15">
    <source>
        <dbReference type="EMBL" id="CAJ55825.1"/>
    </source>
</evidence>
<dbReference type="SMR" id="Q1WWJ5"/>
<keyword evidence="8" id="KW-0805">Transcription regulation</keyword>
<dbReference type="STRING" id="10090.ENSMUSP00000138305"/>
<dbReference type="Ensembl" id="ENSMUST00000183125.2">
    <property type="protein sequence ID" value="ENSMUSP00000138305.2"/>
    <property type="gene ID" value="ENSMUSG00000042063.12"/>
</dbReference>
<feature type="domain" description="C2H2-type" evidence="13">
    <location>
        <begin position="575"/>
        <end position="602"/>
    </location>
</feature>
<dbReference type="MGI" id="MGI:1930708">
    <property type="gene designation" value="Zfp386"/>
</dbReference>
<dbReference type="Gene3D" id="6.10.140.140">
    <property type="match status" value="1"/>
</dbReference>
<dbReference type="SUPFAM" id="SSF109640">
    <property type="entry name" value="KRAB domain (Kruppel-associated box)"/>
    <property type="match status" value="1"/>
</dbReference>
<dbReference type="OMA" id="LNNCKDM"/>
<dbReference type="PROSITE" id="PS50157">
    <property type="entry name" value="ZINC_FINGER_C2H2_2"/>
    <property type="match status" value="9"/>
</dbReference>
<dbReference type="Reactome" id="R-MMU-212436">
    <property type="pathway name" value="Generic Transcription Pathway"/>
</dbReference>
<dbReference type="GeneID" id="56220"/>
<dbReference type="FunFam" id="3.30.160.60:FF:002343">
    <property type="entry name" value="Zinc finger protein 33A"/>
    <property type="match status" value="1"/>
</dbReference>
<dbReference type="DNASU" id="56220"/>
<evidence type="ECO:0000313" key="17">
    <source>
        <dbReference type="MGI" id="MGI:1930708"/>
    </source>
</evidence>
<dbReference type="ProteomicsDB" id="335338"/>
<dbReference type="RefSeq" id="NP_001004066.1">
    <property type="nucleotide sequence ID" value="NM_001004066.3"/>
</dbReference>
<feature type="domain" description="C2H2-type" evidence="13">
    <location>
        <begin position="407"/>
        <end position="434"/>
    </location>
</feature>
<evidence type="ECO:0000259" key="13">
    <source>
        <dbReference type="PROSITE" id="PS50157"/>
    </source>
</evidence>
<dbReference type="Pfam" id="PF00096">
    <property type="entry name" value="zf-C2H2"/>
    <property type="match status" value="9"/>
</dbReference>
<dbReference type="GO" id="GO:0003690">
    <property type="term" value="F:double-stranded DNA binding"/>
    <property type="evidence" value="ECO:0000266"/>
    <property type="project" value="GO_Central"/>
</dbReference>
<keyword evidence="11" id="KW-0539">Nucleus</keyword>
<reference evidence="16 18" key="2">
    <citation type="journal article" date="2009" name="PLoS Biol.">
        <title>Lineage-specific biology revealed by a finished genome assembly of the mouse.</title>
        <authorList>
            <consortium name="Mouse Genome Sequencing Consortium"/>
            <person name="Church D.M."/>
            <person name="Goodstadt L."/>
            <person name="Hillier L.W."/>
            <person name="Zody M.C."/>
            <person name="Goldstein S."/>
            <person name="She X."/>
            <person name="Bult C.J."/>
            <person name="Agarwala R."/>
            <person name="Cherry J.L."/>
            <person name="DiCuccio M."/>
            <person name="Hlavina W."/>
            <person name="Kapustin Y."/>
            <person name="Meric P."/>
            <person name="Maglott D."/>
            <person name="Birtle Z."/>
            <person name="Marques A.C."/>
            <person name="Graves T."/>
            <person name="Zhou S."/>
            <person name="Teague B."/>
            <person name="Potamousis K."/>
            <person name="Churas C."/>
            <person name="Place M."/>
            <person name="Herschleb J."/>
            <person name="Runnheim R."/>
            <person name="Forrest D."/>
            <person name="Amos-Landgraf J."/>
            <person name="Schwartz D.C."/>
            <person name="Cheng Z."/>
            <person name="Lindblad-Toh K."/>
            <person name="Eichler E.E."/>
            <person name="Ponting C.P."/>
        </authorList>
    </citation>
    <scope>NUCLEOTIDE SEQUENCE [LARGE SCALE GENOMIC DNA]</scope>
    <source>
        <strain evidence="16 18">C57BL/6J</strain>
    </source>
</reference>
<dbReference type="UCSC" id="uc007phb.2">
    <property type="organism name" value="mouse"/>
</dbReference>
<evidence type="ECO:0000259" key="14">
    <source>
        <dbReference type="PROSITE" id="PS50805"/>
    </source>
</evidence>
<comment type="similarity">
    <text evidence="3">Belongs to the krueppel C2H2-type zinc-finger protein family.</text>
</comment>
<reference evidence="16" key="4">
    <citation type="submission" date="2025-05" db="UniProtKB">
        <authorList>
            <consortium name="Ensembl"/>
        </authorList>
    </citation>
    <scope>IDENTIFICATION</scope>
    <source>
        <strain evidence="16">C57BL/6J</strain>
    </source>
</reference>
<dbReference type="VEuPathDB" id="HostDB:ENSMUSG00000042063"/>
<dbReference type="GO" id="GO:0000978">
    <property type="term" value="F:RNA polymerase II cis-regulatory region sequence-specific DNA binding"/>
    <property type="evidence" value="ECO:0000318"/>
    <property type="project" value="GO_Central"/>
</dbReference>
<evidence type="ECO:0000256" key="9">
    <source>
        <dbReference type="ARBA" id="ARBA00023125"/>
    </source>
</evidence>
<evidence type="ECO:0000256" key="6">
    <source>
        <dbReference type="ARBA" id="ARBA00022771"/>
    </source>
</evidence>
<dbReference type="SMART" id="SM00355">
    <property type="entry name" value="ZnF_C2H2"/>
    <property type="match status" value="9"/>
</dbReference>
<dbReference type="PhosphoSitePlus" id="Q1WWJ5"/>
<keyword evidence="5" id="KW-0677">Repeat</keyword>
<evidence type="ECO:0000256" key="5">
    <source>
        <dbReference type="ARBA" id="ARBA00022737"/>
    </source>
</evidence>
<dbReference type="FunFam" id="3.30.160.60:FF:000358">
    <property type="entry name" value="zinc finger protein 24"/>
    <property type="match status" value="1"/>
</dbReference>
<dbReference type="GO" id="GO:0006357">
    <property type="term" value="P:regulation of transcription by RNA polymerase II"/>
    <property type="evidence" value="ECO:0000318"/>
    <property type="project" value="GO_Central"/>
</dbReference>
<dbReference type="FunFam" id="3.30.160.60:FF:002254">
    <property type="entry name" value="Zinc finger protein 540"/>
    <property type="match status" value="1"/>
</dbReference>
<proteinExistence type="inferred from homology"/>
<dbReference type="FunFam" id="3.30.160.60:FF:001270">
    <property type="entry name" value="zinc finger protein 583 isoform X1"/>
    <property type="match status" value="1"/>
</dbReference>
<organism evidence="15">
    <name type="scientific">Mus musculus</name>
    <name type="common">Mouse</name>
    <dbReference type="NCBI Taxonomy" id="10090"/>
    <lineage>
        <taxon>Eukaryota</taxon>
        <taxon>Metazoa</taxon>
        <taxon>Chordata</taxon>
        <taxon>Craniata</taxon>
        <taxon>Vertebrata</taxon>
        <taxon>Euteleostomi</taxon>
        <taxon>Mammalia</taxon>
        <taxon>Eutheria</taxon>
        <taxon>Euarchontoglires</taxon>
        <taxon>Glires</taxon>
        <taxon>Rodentia</taxon>
        <taxon>Myomorpha</taxon>
        <taxon>Muroidea</taxon>
        <taxon>Muridae</taxon>
        <taxon>Murinae</taxon>
        <taxon>Mus</taxon>
        <taxon>Mus</taxon>
    </lineage>
</organism>
<keyword evidence="7" id="KW-0862">Zinc</keyword>
<evidence type="ECO:0000256" key="3">
    <source>
        <dbReference type="ARBA" id="ARBA00006991"/>
    </source>
</evidence>
<dbReference type="PROSITE" id="PS50805">
    <property type="entry name" value="KRAB"/>
    <property type="match status" value="1"/>
</dbReference>
<evidence type="ECO:0000256" key="12">
    <source>
        <dbReference type="PROSITE-ProRule" id="PRU00042"/>
    </source>
</evidence>
<dbReference type="PROSITE" id="PS00028">
    <property type="entry name" value="ZINC_FINGER_C2H2_1"/>
    <property type="match status" value="9"/>
</dbReference>
<dbReference type="InterPro" id="IPR036051">
    <property type="entry name" value="KRAB_dom_sf"/>
</dbReference>
<gene>
    <name evidence="15 16 17" type="primary">Zfp386</name>
</gene>
<dbReference type="BioGRID-ORCS" id="56220">
    <property type="hits" value="1 hit in 78 CRISPR screens"/>
</dbReference>
<evidence type="ECO:0000256" key="1">
    <source>
        <dbReference type="ARBA" id="ARBA00003767"/>
    </source>
</evidence>
<dbReference type="SMART" id="SM00349">
    <property type="entry name" value="KRAB"/>
    <property type="match status" value="1"/>
</dbReference>
<dbReference type="Proteomes" id="UP000000589">
    <property type="component" value="Chromosome 12"/>
</dbReference>
<dbReference type="FunFam" id="3.30.160.60:FF:000176">
    <property type="entry name" value="zinc finger protein 70"/>
    <property type="match status" value="1"/>
</dbReference>
<dbReference type="FunFam" id="3.30.160.60:FF:000690">
    <property type="entry name" value="Zinc finger protein 354C"/>
    <property type="match status" value="1"/>
</dbReference>
<evidence type="ECO:0000256" key="7">
    <source>
        <dbReference type="ARBA" id="ARBA00022833"/>
    </source>
</evidence>
<dbReference type="ExpressionAtlas" id="Q1WWJ5">
    <property type="expression patterns" value="baseline and differential"/>
</dbReference>
<evidence type="ECO:0000256" key="2">
    <source>
        <dbReference type="ARBA" id="ARBA00004123"/>
    </source>
</evidence>
<sequence>MEMEQLTFRDVAVDFSPDEWECLDPPQQRLYRDVMVENYRNLVSVGEDSIPAELPTHCHHFMPFLSKMSAIACAFHKQYKPLSHHCTQNFSPEQILKYSFTEVTNGSYSLQHLYLREDCANVGGNKAAACHGRHKQCLITSNTKDNRNQEQKTALKKPHARTDTFDEPCVYNCKYPQEIFQHDLTLKESWEDLIDRLIFHSSNFIDKELRNRGPISKSDQVESSYPGRAILFSQQIPVSCGQKHNTNDCGLPATDPLLHSQNLDTDIWETPYMYKEISKGFSSGSLLNSCNDVVILEKSGQRDKVQNDFDHCLSPNNHQCNLPKKLFNCDNFFTQCSKLTIQQCNYIQDNHYKSIDCDTMFNKTLNVTRRKIQHSKKSYKCNECGKAFKYCSSYRKHSIIHTGEKPYKCKLCGKSFTQCASLKKHQRIHTGEKPYRCEECGRSFNHYSILGQHQRIHTGEKPYKCKQCGKSFTQCSSLQKHQVIHTGEKPYRCAECGKSFTQNSTLSQHQRIHTGEKPYKCEECGKAFTQCSSLRKHQRIHTGEKPYKCEVCGRAFNCRSSFTKHKRIHTGEKPYKCKDCDKAFIHCTNLIQHQRIHTGEKPYKCNECGKSFSQCSNLRKHERIHT</sequence>
<keyword evidence="10" id="KW-0804">Transcription</keyword>
<dbReference type="FunFam" id="3.30.160.60:FF:002810">
    <property type="entry name" value="Zinc finger protein 386 (Kruppel-like)"/>
    <property type="match status" value="1"/>
</dbReference>
<dbReference type="KEGG" id="mmu:56220"/>
<feature type="domain" description="C2H2-type" evidence="13">
    <location>
        <begin position="603"/>
        <end position="626"/>
    </location>
</feature>
<dbReference type="Pfam" id="PF01352">
    <property type="entry name" value="KRAB"/>
    <property type="match status" value="1"/>
</dbReference>
<keyword evidence="9" id="KW-0238">DNA-binding</keyword>
<dbReference type="GO" id="GO:0008270">
    <property type="term" value="F:zinc ion binding"/>
    <property type="evidence" value="ECO:0007669"/>
    <property type="project" value="UniProtKB-KW"/>
</dbReference>
<dbReference type="CDD" id="cd07765">
    <property type="entry name" value="KRAB_A-box"/>
    <property type="match status" value="1"/>
</dbReference>
<name>Q1WWJ5_MOUSE</name>
<dbReference type="AlphaFoldDB" id="Q1WWJ5"/>
<dbReference type="SUPFAM" id="SSF57667">
    <property type="entry name" value="beta-beta-alpha zinc fingers"/>
    <property type="match status" value="5"/>
</dbReference>
<dbReference type="AGR" id="MGI:1930708"/>
<feature type="domain" description="C2H2-type" evidence="13">
    <location>
        <begin position="435"/>
        <end position="462"/>
    </location>
</feature>
<feature type="domain" description="C2H2-type" evidence="13">
    <location>
        <begin position="463"/>
        <end position="490"/>
    </location>
</feature>
<dbReference type="GO" id="GO:0000122">
    <property type="term" value="P:negative regulation of transcription by RNA polymerase II"/>
    <property type="evidence" value="ECO:0000266"/>
    <property type="project" value="GO_Central"/>
</dbReference>
<evidence type="ECO:0000256" key="10">
    <source>
        <dbReference type="ARBA" id="ARBA00023163"/>
    </source>
</evidence>
<feature type="domain" description="C2H2-type" evidence="13">
    <location>
        <begin position="519"/>
        <end position="546"/>
    </location>
</feature>
<dbReference type="InterPro" id="IPR036236">
    <property type="entry name" value="Znf_C2H2_sf"/>
</dbReference>
<dbReference type="GeneTree" id="ENSGT00940000154411"/>
<dbReference type="InterPro" id="IPR013087">
    <property type="entry name" value="Znf_C2H2_type"/>
</dbReference>
<dbReference type="InterPro" id="IPR001909">
    <property type="entry name" value="KRAB"/>
</dbReference>
<dbReference type="Bgee" id="ENSMUSG00000042063">
    <property type="expression patterns" value="Expressed in medial ganglionic eminence and 262 other cell types or tissues"/>
</dbReference>
<dbReference type="PANTHER" id="PTHR24381">
    <property type="entry name" value="ZINC FINGER PROTEIN"/>
    <property type="match status" value="1"/>
</dbReference>
<keyword evidence="6 12" id="KW-0863">Zinc-finger</keyword>
<reference evidence="15" key="1">
    <citation type="journal article" date="2006" name="J. Immunol.">
        <title>Complete sequence assembly and characterization of the C57BL/6 mouse Ig heavy chain V region.</title>
        <authorList>
            <person name="Johnston C.M."/>
            <person name="Wood A.L."/>
            <person name="Bolland D.J."/>
            <person name="Corcoran A.E."/>
        </authorList>
    </citation>
    <scope>NUCLEOTIDE SEQUENCE</scope>
    <source>
        <strain evidence="15">C57BL/6</strain>
    </source>
</reference>
<dbReference type="FunFam" id="3.30.160.60:FF:000829">
    <property type="entry name" value="zinc finger protein 510"/>
    <property type="match status" value="1"/>
</dbReference>
<reference evidence="16" key="3">
    <citation type="journal article" date="2011" name="PLoS Biol.">
        <title>Modernizing reference genome assemblies.</title>
        <authorList>
            <person name="Church D.M."/>
            <person name="Schneider V.A."/>
            <person name="Graves T."/>
            <person name="Auger K."/>
            <person name="Cunningham F."/>
            <person name="Bouk N."/>
            <person name="Chen H.C."/>
            <person name="Agarwala R."/>
            <person name="McLaren W.M."/>
            <person name="Ritchie G.R."/>
            <person name="Albracht D."/>
            <person name="Kremitzki M."/>
            <person name="Rock S."/>
            <person name="Kotkiewicz H."/>
            <person name="Kremitzki C."/>
            <person name="Wollam A."/>
            <person name="Trani L."/>
            <person name="Fulton L."/>
            <person name="Fulton R."/>
            <person name="Matthews L."/>
            <person name="Whitehead S."/>
            <person name="Chow W."/>
            <person name="Torrance J."/>
            <person name="Dunn M."/>
            <person name="Harden G."/>
            <person name="Threadgold G."/>
            <person name="Wood J."/>
            <person name="Collins J."/>
            <person name="Heath P."/>
            <person name="Griffiths G."/>
            <person name="Pelan S."/>
            <person name="Grafham D."/>
            <person name="Eichler E.E."/>
            <person name="Weinstock G."/>
            <person name="Mardis E.R."/>
            <person name="Wilson R.K."/>
            <person name="Howe K."/>
            <person name="Flicek P."/>
            <person name="Hubbard T."/>
        </authorList>
    </citation>
    <scope>NUCLEOTIDE SEQUENCE [LARGE SCALE GENOMIC DNA]</scope>
    <source>
        <strain evidence="16">C57BL/6J</strain>
    </source>
</reference>
<dbReference type="Gene3D" id="3.30.160.60">
    <property type="entry name" value="Classic Zinc Finger"/>
    <property type="match status" value="9"/>
</dbReference>
<dbReference type="GO" id="GO:0003682">
    <property type="term" value="F:chromatin binding"/>
    <property type="evidence" value="ECO:0000314"/>
    <property type="project" value="MGI"/>
</dbReference>
<evidence type="ECO:0000313" key="16">
    <source>
        <dbReference type="Ensembl" id="ENSMUSP00000138305.2"/>
    </source>
</evidence>
<evidence type="ECO:0000256" key="8">
    <source>
        <dbReference type="ARBA" id="ARBA00023015"/>
    </source>
</evidence>
<keyword evidence="18" id="KW-1185">Reference proteome</keyword>
<dbReference type="CTD" id="56220"/>
<feature type="domain" description="C2H2-type" evidence="13">
    <location>
        <begin position="547"/>
        <end position="574"/>
    </location>
</feature>
<feature type="domain" description="KRAB" evidence="14">
    <location>
        <begin position="6"/>
        <end position="106"/>
    </location>
</feature>